<dbReference type="Proteomes" id="UP000006514">
    <property type="component" value="Unassembled WGS sequence"/>
</dbReference>
<reference evidence="2" key="1">
    <citation type="journal article" date="2012" name="Science">
        <title>The Paleozoic origin of enzymatic lignin decomposition reconstructed from 31 fungal genomes.</title>
        <authorList>
            <person name="Floudas D."/>
            <person name="Binder M."/>
            <person name="Riley R."/>
            <person name="Barry K."/>
            <person name="Blanchette R.A."/>
            <person name="Henrissat B."/>
            <person name="Martinez A.T."/>
            <person name="Otillar R."/>
            <person name="Spatafora J.W."/>
            <person name="Yadav J.S."/>
            <person name="Aerts A."/>
            <person name="Benoit I."/>
            <person name="Boyd A."/>
            <person name="Carlson A."/>
            <person name="Copeland A."/>
            <person name="Coutinho P.M."/>
            <person name="de Vries R.P."/>
            <person name="Ferreira P."/>
            <person name="Findley K."/>
            <person name="Foster B."/>
            <person name="Gaskell J."/>
            <person name="Glotzer D."/>
            <person name="Gorecki P."/>
            <person name="Heitman J."/>
            <person name="Hesse C."/>
            <person name="Hori C."/>
            <person name="Igarashi K."/>
            <person name="Jurgens J.A."/>
            <person name="Kallen N."/>
            <person name="Kersten P."/>
            <person name="Kohler A."/>
            <person name="Kuees U."/>
            <person name="Kumar T.K.A."/>
            <person name="Kuo A."/>
            <person name="LaButti K."/>
            <person name="Larrondo L.F."/>
            <person name="Lindquist E."/>
            <person name="Ling A."/>
            <person name="Lombard V."/>
            <person name="Lucas S."/>
            <person name="Lundell T."/>
            <person name="Martin R."/>
            <person name="McLaughlin D.J."/>
            <person name="Morgenstern I."/>
            <person name="Morin E."/>
            <person name="Murat C."/>
            <person name="Nagy L.G."/>
            <person name="Nolan M."/>
            <person name="Ohm R.A."/>
            <person name="Patyshakuliyeva A."/>
            <person name="Rokas A."/>
            <person name="Ruiz-Duenas F.J."/>
            <person name="Sabat G."/>
            <person name="Salamov A."/>
            <person name="Samejima M."/>
            <person name="Schmutz J."/>
            <person name="Slot J.C."/>
            <person name="St John F."/>
            <person name="Stenlid J."/>
            <person name="Sun H."/>
            <person name="Sun S."/>
            <person name="Syed K."/>
            <person name="Tsang A."/>
            <person name="Wiebenga A."/>
            <person name="Young D."/>
            <person name="Pisabarro A."/>
            <person name="Eastwood D.C."/>
            <person name="Martin F."/>
            <person name="Cullen D."/>
            <person name="Grigoriev I.V."/>
            <person name="Hibbett D.S."/>
        </authorList>
    </citation>
    <scope>NUCLEOTIDE SEQUENCE [LARGE SCALE GENOMIC DNA]</scope>
    <source>
        <strain evidence="2">TFB10046</strain>
    </source>
</reference>
<dbReference type="AlphaFoldDB" id="J0WVR7"/>
<dbReference type="InParanoid" id="J0WVR7"/>
<feature type="non-terminal residue" evidence="1">
    <location>
        <position position="182"/>
    </location>
</feature>
<evidence type="ECO:0000313" key="2">
    <source>
        <dbReference type="Proteomes" id="UP000006514"/>
    </source>
</evidence>
<evidence type="ECO:0000313" key="1">
    <source>
        <dbReference type="EMBL" id="EJD39124.1"/>
    </source>
</evidence>
<name>J0WVR7_AURST</name>
<dbReference type="OrthoDB" id="2205812at2759"/>
<protein>
    <submittedName>
        <fullName evidence="1">Uncharacterized protein</fullName>
    </submittedName>
</protein>
<accession>J0WVR7</accession>
<organism evidence="1 2">
    <name type="scientific">Auricularia subglabra (strain TFB-10046 / SS5)</name>
    <name type="common">White-rot fungus</name>
    <name type="synonym">Auricularia delicata (strain TFB10046)</name>
    <dbReference type="NCBI Taxonomy" id="717982"/>
    <lineage>
        <taxon>Eukaryota</taxon>
        <taxon>Fungi</taxon>
        <taxon>Dikarya</taxon>
        <taxon>Basidiomycota</taxon>
        <taxon>Agaricomycotina</taxon>
        <taxon>Agaricomycetes</taxon>
        <taxon>Auriculariales</taxon>
        <taxon>Auriculariaceae</taxon>
        <taxon>Auricularia</taxon>
    </lineage>
</organism>
<keyword evidence="2" id="KW-1185">Reference proteome</keyword>
<dbReference type="EMBL" id="JH687817">
    <property type="protein sequence ID" value="EJD39124.1"/>
    <property type="molecule type" value="Genomic_DNA"/>
</dbReference>
<sequence length="182" mass="20210">MLRNSELLGYKIPGMAEKLVATLYADDTTVYLSESDSYKLLLQILEKWCLAAGAKFNVQKTEFIPLGKEEYRAELRESRRLNNDDDQLPATARIAADGEPVRILGSWPGNNIGTANVWSAILDRVDESVEKWNRPTMNGRSLLSQTVAGGFIQYITAAGGMPLSVEKKLDKLVLDFVWQGTG</sequence>
<proteinExistence type="predicted"/>
<dbReference type="KEGG" id="adl:AURDEDRAFT_32256"/>
<dbReference type="eggNOG" id="ENOG502SCY7">
    <property type="taxonomic scope" value="Eukaryota"/>
</dbReference>
<gene>
    <name evidence="1" type="ORF">AURDEDRAFT_32256</name>
</gene>